<accession>A0ABS2PA07</accession>
<evidence type="ECO:0000256" key="2">
    <source>
        <dbReference type="ARBA" id="ARBA00022679"/>
    </source>
</evidence>
<keyword evidence="6" id="KW-1185">Reference proteome</keyword>
<evidence type="ECO:0000256" key="3">
    <source>
        <dbReference type="ARBA" id="ARBA00022777"/>
    </source>
</evidence>
<dbReference type="Gene3D" id="3.90.1510.10">
    <property type="entry name" value="Glycerate kinase, domain 2"/>
    <property type="match status" value="1"/>
</dbReference>
<dbReference type="InterPro" id="IPR004381">
    <property type="entry name" value="Glycerate_kinase"/>
</dbReference>
<evidence type="ECO:0000256" key="4">
    <source>
        <dbReference type="PIRNR" id="PIRNR006078"/>
    </source>
</evidence>
<dbReference type="RefSeq" id="WP_204696361.1">
    <property type="nucleotide sequence ID" value="NZ_JAFBEC010000003.1"/>
</dbReference>
<dbReference type="SUPFAM" id="SSF110738">
    <property type="entry name" value="Glycerate kinase I"/>
    <property type="match status" value="1"/>
</dbReference>
<keyword evidence="3 4" id="KW-0418">Kinase</keyword>
<gene>
    <name evidence="5" type="ORF">JOD17_001332</name>
</gene>
<dbReference type="Pfam" id="PF02595">
    <property type="entry name" value="Gly_kinase"/>
    <property type="match status" value="1"/>
</dbReference>
<dbReference type="PANTHER" id="PTHR21599:SF0">
    <property type="entry name" value="GLYCERATE KINASE"/>
    <property type="match status" value="1"/>
</dbReference>
<dbReference type="InterPro" id="IPR036129">
    <property type="entry name" value="Glycerate_kinase_sf"/>
</dbReference>
<comment type="caution">
    <text evidence="5">The sequence shown here is derived from an EMBL/GenBank/DDBJ whole genome shotgun (WGS) entry which is preliminary data.</text>
</comment>
<evidence type="ECO:0000313" key="6">
    <source>
        <dbReference type="Proteomes" id="UP000741863"/>
    </source>
</evidence>
<proteinExistence type="inferred from homology"/>
<name>A0ABS2PA07_9BACL</name>
<keyword evidence="2 4" id="KW-0808">Transferase</keyword>
<dbReference type="Gene3D" id="3.40.50.10350">
    <property type="entry name" value="Glycerate kinase, domain 1"/>
    <property type="match status" value="1"/>
</dbReference>
<comment type="similarity">
    <text evidence="1 4">Belongs to the glycerate kinase type-1 family.</text>
</comment>
<protein>
    <submittedName>
        <fullName evidence="5">Glycerate kinase</fullName>
        <ecNumber evidence="5">2.7.1.31</ecNumber>
    </submittedName>
</protein>
<dbReference type="PANTHER" id="PTHR21599">
    <property type="entry name" value="GLYCERATE KINASE"/>
    <property type="match status" value="1"/>
</dbReference>
<sequence>MVHLVIAPDSFKESMTAETVAHALARGFRNIHPNLTTDLIPMGDGGEGTMEALTASLEGTTINVEVEGPNKQTVTATYALSKDGETAIMDMASASGIHYNTKENRNVLEASTYGTGELIRHALDQDIKKLIIGIGGSATNDGGAGMIEALGATLLDQNDAPINRGGAALQQLVHIDTEGLDSRLQNVDVVVACDVKNPLLGPEGASAIYGPQKGATDEDVEQLDAALANYHNCTVLATGNDVKNIQGAGAAGGLGAGLLAYLDAKLVPGIELVLEETNFKERVKDADLVLTGEGKIDGQSIYGKTPVGVALAAKEVDKPVIAVCGALGEGYKAVYEHGIDAVFSIVPGAIDLEDALANGEQYLEEAAENIARVWKK</sequence>
<dbReference type="EC" id="2.7.1.31" evidence="5"/>
<dbReference type="InterPro" id="IPR018197">
    <property type="entry name" value="Glycerate_kinase_RE-like"/>
</dbReference>
<dbReference type="Proteomes" id="UP000741863">
    <property type="component" value="Unassembled WGS sequence"/>
</dbReference>
<dbReference type="EMBL" id="JAFBEC010000003">
    <property type="protein sequence ID" value="MBM7632239.1"/>
    <property type="molecule type" value="Genomic_DNA"/>
</dbReference>
<dbReference type="GO" id="GO:0008887">
    <property type="term" value="F:glycerate kinase activity"/>
    <property type="evidence" value="ECO:0007669"/>
    <property type="project" value="UniProtKB-EC"/>
</dbReference>
<dbReference type="PIRSF" id="PIRSF006078">
    <property type="entry name" value="GlxK"/>
    <property type="match status" value="1"/>
</dbReference>
<dbReference type="InterPro" id="IPR018193">
    <property type="entry name" value="Glyc_kinase_flavodox-like_fold"/>
</dbReference>
<dbReference type="NCBIfam" id="TIGR00045">
    <property type="entry name" value="glycerate kinase"/>
    <property type="match status" value="1"/>
</dbReference>
<organism evidence="5 6">
    <name type="scientific">Geomicrobium sediminis</name>
    <dbReference type="NCBI Taxonomy" id="1347788"/>
    <lineage>
        <taxon>Bacteria</taxon>
        <taxon>Bacillati</taxon>
        <taxon>Bacillota</taxon>
        <taxon>Bacilli</taxon>
        <taxon>Bacillales</taxon>
        <taxon>Geomicrobium</taxon>
    </lineage>
</organism>
<evidence type="ECO:0000256" key="1">
    <source>
        <dbReference type="ARBA" id="ARBA00006284"/>
    </source>
</evidence>
<evidence type="ECO:0000313" key="5">
    <source>
        <dbReference type="EMBL" id="MBM7632239.1"/>
    </source>
</evidence>
<reference evidence="5 6" key="1">
    <citation type="submission" date="2021-01" db="EMBL/GenBank/DDBJ databases">
        <title>Genomic Encyclopedia of Type Strains, Phase IV (KMG-IV): sequencing the most valuable type-strain genomes for metagenomic binning, comparative biology and taxonomic classification.</title>
        <authorList>
            <person name="Goeker M."/>
        </authorList>
    </citation>
    <scope>NUCLEOTIDE SEQUENCE [LARGE SCALE GENOMIC DNA]</scope>
    <source>
        <strain evidence="5 6">DSM 25540</strain>
    </source>
</reference>